<dbReference type="PANTHER" id="PTHR37450:SF1">
    <property type="entry name" value="CIPC PROTEIN"/>
    <property type="match status" value="1"/>
</dbReference>
<accession>A0A427XNL8</accession>
<dbReference type="PANTHER" id="PTHR37450">
    <property type="entry name" value="CIPC PROTEIN"/>
    <property type="match status" value="1"/>
</dbReference>
<organism evidence="2 3">
    <name type="scientific">Apiotrichum porosum</name>
    <dbReference type="NCBI Taxonomy" id="105984"/>
    <lineage>
        <taxon>Eukaryota</taxon>
        <taxon>Fungi</taxon>
        <taxon>Dikarya</taxon>
        <taxon>Basidiomycota</taxon>
        <taxon>Agaricomycotina</taxon>
        <taxon>Tremellomycetes</taxon>
        <taxon>Trichosporonales</taxon>
        <taxon>Trichosporonaceae</taxon>
        <taxon>Apiotrichum</taxon>
    </lineage>
</organism>
<dbReference type="Pfam" id="PF12585">
    <property type="entry name" value="DUF3759"/>
    <property type="match status" value="1"/>
</dbReference>
<gene>
    <name evidence="2" type="ORF">EHS24_008893</name>
</gene>
<sequence>MGLFDHHNEQYQQYSNPSHPEHEAKLSHELIAGAAAYEAAKAYENHNAKNGQPSSHAQAKQLLAGFAGAFIDREFESKGLNFLDKEKAKHQAQQQAEQHAGNQW</sequence>
<feature type="region of interest" description="Disordered" evidence="1">
    <location>
        <begin position="1"/>
        <end position="23"/>
    </location>
</feature>
<name>A0A427XNL8_9TREE</name>
<reference evidence="2 3" key="1">
    <citation type="submission" date="2018-11" db="EMBL/GenBank/DDBJ databases">
        <title>Genome sequence of Apiotrichum porosum DSM 27194.</title>
        <authorList>
            <person name="Aliyu H."/>
            <person name="Gorte O."/>
            <person name="Ochsenreither K."/>
        </authorList>
    </citation>
    <scope>NUCLEOTIDE SEQUENCE [LARGE SCALE GENOMIC DNA]</scope>
    <source>
        <strain evidence="2 3">DSM 27194</strain>
    </source>
</reference>
<dbReference type="Proteomes" id="UP000279236">
    <property type="component" value="Unassembled WGS sequence"/>
</dbReference>
<dbReference type="GeneID" id="39593436"/>
<keyword evidence="3" id="KW-1185">Reference proteome</keyword>
<dbReference type="STRING" id="105984.A0A427XNL8"/>
<dbReference type="AlphaFoldDB" id="A0A427XNL8"/>
<protein>
    <submittedName>
        <fullName evidence="2">Uncharacterized protein</fullName>
    </submittedName>
</protein>
<evidence type="ECO:0000313" key="3">
    <source>
        <dbReference type="Proteomes" id="UP000279236"/>
    </source>
</evidence>
<proteinExistence type="predicted"/>
<dbReference type="OrthoDB" id="9895617at2759"/>
<evidence type="ECO:0000256" key="1">
    <source>
        <dbReference type="SAM" id="MobiDB-lite"/>
    </source>
</evidence>
<comment type="caution">
    <text evidence="2">The sequence shown here is derived from an EMBL/GenBank/DDBJ whole genome shotgun (WGS) entry which is preliminary data.</text>
</comment>
<dbReference type="EMBL" id="RSCE01000008">
    <property type="protein sequence ID" value="RSH80317.1"/>
    <property type="molecule type" value="Genomic_DNA"/>
</dbReference>
<dbReference type="RefSeq" id="XP_028475264.1">
    <property type="nucleotide sequence ID" value="XM_028624192.1"/>
</dbReference>
<dbReference type="InterPro" id="IPR022234">
    <property type="entry name" value="DUF3759"/>
</dbReference>
<evidence type="ECO:0000313" key="2">
    <source>
        <dbReference type="EMBL" id="RSH80317.1"/>
    </source>
</evidence>